<proteinExistence type="predicted"/>
<dbReference type="EMBL" id="SOZD01000001">
    <property type="protein sequence ID" value="TFF27567.1"/>
    <property type="molecule type" value="Genomic_DNA"/>
</dbReference>
<evidence type="ECO:0000256" key="3">
    <source>
        <dbReference type="ARBA" id="ARBA00023015"/>
    </source>
</evidence>
<evidence type="ECO:0000313" key="10">
    <source>
        <dbReference type="Proteomes" id="UP000298179"/>
    </source>
</evidence>
<feature type="domain" description="HTH luxR-type" evidence="7">
    <location>
        <begin position="225"/>
        <end position="290"/>
    </location>
</feature>
<dbReference type="InterPro" id="IPR000792">
    <property type="entry name" value="Tscrpt_reg_LuxR_C"/>
</dbReference>
<dbReference type="SMART" id="SM00421">
    <property type="entry name" value="HTH_LUXR"/>
    <property type="match status" value="1"/>
</dbReference>
<dbReference type="SUPFAM" id="SSF52172">
    <property type="entry name" value="CheY-like"/>
    <property type="match status" value="1"/>
</dbReference>
<dbReference type="PANTHER" id="PTHR48111">
    <property type="entry name" value="REGULATOR OF RPOS"/>
    <property type="match status" value="1"/>
</dbReference>
<dbReference type="PROSITE" id="PS50110">
    <property type="entry name" value="RESPONSE_REGULATORY"/>
    <property type="match status" value="1"/>
</dbReference>
<dbReference type="PRINTS" id="PR00038">
    <property type="entry name" value="HTHLUXR"/>
</dbReference>
<evidence type="ECO:0000256" key="1">
    <source>
        <dbReference type="ARBA" id="ARBA00022553"/>
    </source>
</evidence>
<evidence type="ECO:0000256" key="6">
    <source>
        <dbReference type="PROSITE-ProRule" id="PRU00169"/>
    </source>
</evidence>
<dbReference type="GO" id="GO:0000976">
    <property type="term" value="F:transcription cis-regulatory region binding"/>
    <property type="evidence" value="ECO:0007669"/>
    <property type="project" value="TreeGrafter"/>
</dbReference>
<keyword evidence="5" id="KW-0804">Transcription</keyword>
<dbReference type="GO" id="GO:0000156">
    <property type="term" value="F:phosphorelay response regulator activity"/>
    <property type="evidence" value="ECO:0007669"/>
    <property type="project" value="TreeGrafter"/>
</dbReference>
<reference evidence="9 10" key="1">
    <citation type="submission" date="2019-03" db="EMBL/GenBank/DDBJ databases">
        <title>Jiella endophytica sp. nov., a novel endophytic bacterium isolated from root of Ficus microcarpa Linn. f.</title>
        <authorList>
            <person name="Tuo L."/>
        </authorList>
    </citation>
    <scope>NUCLEOTIDE SEQUENCE [LARGE SCALE GENOMIC DNA]</scope>
    <source>
        <strain evidence="9 10">CBS5Q-3</strain>
    </source>
</reference>
<accession>A0A4Y8RUT2</accession>
<dbReference type="AlphaFoldDB" id="A0A4Y8RUT2"/>
<keyword evidence="10" id="KW-1185">Reference proteome</keyword>
<dbReference type="RefSeq" id="WP_134760304.1">
    <property type="nucleotide sequence ID" value="NZ_SOZD01000001.1"/>
</dbReference>
<dbReference type="Proteomes" id="UP000298179">
    <property type="component" value="Unassembled WGS sequence"/>
</dbReference>
<evidence type="ECO:0000256" key="2">
    <source>
        <dbReference type="ARBA" id="ARBA00023012"/>
    </source>
</evidence>
<sequence length="294" mass="31546">MAPKPADARLVVLAVEDSPEAAAFLVEALEREGMTVLVAPDGSRAVSIAERVTPDVILMDAIMPGKDGFETTEWIKANEKLADIPIIFMTGLSETEHIVRAFAAGGVDYVTKPIKPEELVARIGVHNQIAKASRGAKQALDTAGRYLFAVDGAGALLWATPQARQLLALDDPRALKLLPVPAEMLRAGGSKMLASGLTVTVVGQPDESEFLIRITRESMEEDIASLQRSLHLTAREAEVVLWLAKGKANRDIADILALSPRTVNKHLEVIFRKLGVENRAAATAIAVRHLSGNG</sequence>
<dbReference type="SUPFAM" id="SSF46894">
    <property type="entry name" value="C-terminal effector domain of the bipartite response regulators"/>
    <property type="match status" value="1"/>
</dbReference>
<keyword evidence="1 6" id="KW-0597">Phosphoprotein</keyword>
<evidence type="ECO:0000313" key="9">
    <source>
        <dbReference type="EMBL" id="TFF27567.1"/>
    </source>
</evidence>
<dbReference type="PROSITE" id="PS50043">
    <property type="entry name" value="HTH_LUXR_2"/>
    <property type="match status" value="1"/>
</dbReference>
<evidence type="ECO:0000259" key="7">
    <source>
        <dbReference type="PROSITE" id="PS50043"/>
    </source>
</evidence>
<dbReference type="Gene3D" id="1.10.10.10">
    <property type="entry name" value="Winged helix-like DNA-binding domain superfamily/Winged helix DNA-binding domain"/>
    <property type="match status" value="1"/>
</dbReference>
<dbReference type="PANTHER" id="PTHR48111:SF1">
    <property type="entry name" value="TWO-COMPONENT RESPONSE REGULATOR ORR33"/>
    <property type="match status" value="1"/>
</dbReference>
<feature type="modified residue" description="4-aspartylphosphate" evidence="6">
    <location>
        <position position="60"/>
    </location>
</feature>
<protein>
    <submittedName>
        <fullName evidence="9">Response regulator transcription factor</fullName>
    </submittedName>
</protein>
<dbReference type="Gene3D" id="3.40.50.2300">
    <property type="match status" value="1"/>
</dbReference>
<comment type="caution">
    <text evidence="9">The sequence shown here is derived from an EMBL/GenBank/DDBJ whole genome shotgun (WGS) entry which is preliminary data.</text>
</comment>
<keyword evidence="2" id="KW-0902">Two-component regulatory system</keyword>
<dbReference type="InterPro" id="IPR011006">
    <property type="entry name" value="CheY-like_superfamily"/>
</dbReference>
<dbReference type="InterPro" id="IPR036388">
    <property type="entry name" value="WH-like_DNA-bd_sf"/>
</dbReference>
<dbReference type="CDD" id="cd06170">
    <property type="entry name" value="LuxR_C_like"/>
    <property type="match status" value="1"/>
</dbReference>
<dbReference type="GO" id="GO:0006355">
    <property type="term" value="P:regulation of DNA-templated transcription"/>
    <property type="evidence" value="ECO:0007669"/>
    <property type="project" value="InterPro"/>
</dbReference>
<evidence type="ECO:0000256" key="5">
    <source>
        <dbReference type="ARBA" id="ARBA00023163"/>
    </source>
</evidence>
<dbReference type="InterPro" id="IPR039420">
    <property type="entry name" value="WalR-like"/>
</dbReference>
<keyword evidence="4" id="KW-0238">DNA-binding</keyword>
<dbReference type="InterPro" id="IPR016032">
    <property type="entry name" value="Sig_transdc_resp-reg_C-effctor"/>
</dbReference>
<dbReference type="OrthoDB" id="5292887at2"/>
<dbReference type="GO" id="GO:0032993">
    <property type="term" value="C:protein-DNA complex"/>
    <property type="evidence" value="ECO:0007669"/>
    <property type="project" value="TreeGrafter"/>
</dbReference>
<evidence type="ECO:0000259" key="8">
    <source>
        <dbReference type="PROSITE" id="PS50110"/>
    </source>
</evidence>
<keyword evidence="3" id="KW-0805">Transcription regulation</keyword>
<evidence type="ECO:0000256" key="4">
    <source>
        <dbReference type="ARBA" id="ARBA00023125"/>
    </source>
</evidence>
<dbReference type="Pfam" id="PF00196">
    <property type="entry name" value="GerE"/>
    <property type="match status" value="1"/>
</dbReference>
<gene>
    <name evidence="9" type="ORF">E3C22_03670</name>
</gene>
<feature type="domain" description="Response regulatory" evidence="8">
    <location>
        <begin position="11"/>
        <end position="127"/>
    </location>
</feature>
<dbReference type="InterPro" id="IPR001789">
    <property type="entry name" value="Sig_transdc_resp-reg_receiver"/>
</dbReference>
<organism evidence="9 10">
    <name type="scientific">Jiella endophytica</name>
    <dbReference type="NCBI Taxonomy" id="2558362"/>
    <lineage>
        <taxon>Bacteria</taxon>
        <taxon>Pseudomonadati</taxon>
        <taxon>Pseudomonadota</taxon>
        <taxon>Alphaproteobacteria</taxon>
        <taxon>Hyphomicrobiales</taxon>
        <taxon>Aurantimonadaceae</taxon>
        <taxon>Jiella</taxon>
    </lineage>
</organism>
<dbReference type="SMART" id="SM00448">
    <property type="entry name" value="REC"/>
    <property type="match status" value="1"/>
</dbReference>
<dbReference type="Pfam" id="PF00072">
    <property type="entry name" value="Response_reg"/>
    <property type="match status" value="1"/>
</dbReference>
<dbReference type="GO" id="GO:0005829">
    <property type="term" value="C:cytosol"/>
    <property type="evidence" value="ECO:0007669"/>
    <property type="project" value="TreeGrafter"/>
</dbReference>
<name>A0A4Y8RUT2_9HYPH</name>